<sequence>MNKLLVINGSPRKNGRTKELAKYISKTYDTDLIDLSELNLPVFNGEDAQDDLQSVITLKQSVLHADAIILTSPDYHGGMSGALKNALDFLDSSYFKNKPVSLLAVCGGGKGGVNPLNQMRIVARALYANVLPKQLVLDPSNFDSKNKSIVDSSALSISEMIRELKIHSKISKQLLAEEAWE</sequence>
<evidence type="ECO:0000256" key="1">
    <source>
        <dbReference type="ARBA" id="ARBA00009428"/>
    </source>
</evidence>
<dbReference type="RefSeq" id="WP_209402985.1">
    <property type="nucleotide sequence ID" value="NZ_JAGIYQ010000002.1"/>
</dbReference>
<dbReference type="GO" id="GO:0016491">
    <property type="term" value="F:oxidoreductase activity"/>
    <property type="evidence" value="ECO:0007669"/>
    <property type="project" value="InterPro"/>
</dbReference>
<dbReference type="InterPro" id="IPR050712">
    <property type="entry name" value="NAD(P)H-dep_reductase"/>
</dbReference>
<accession>A0A940NHM6</accession>
<dbReference type="InterPro" id="IPR029039">
    <property type="entry name" value="Flavoprotein-like_sf"/>
</dbReference>
<dbReference type="Pfam" id="PF03358">
    <property type="entry name" value="FMN_red"/>
    <property type="match status" value="1"/>
</dbReference>
<evidence type="ECO:0000313" key="3">
    <source>
        <dbReference type="EMBL" id="MBP0724465.1"/>
    </source>
</evidence>
<comment type="caution">
    <text evidence="3">The sequence shown here is derived from an EMBL/GenBank/DDBJ whole genome shotgun (WGS) entry which is preliminary data.</text>
</comment>
<dbReference type="PANTHER" id="PTHR30543:SF21">
    <property type="entry name" value="NAD(P)H-DEPENDENT FMN REDUCTASE LOT6"/>
    <property type="match status" value="1"/>
</dbReference>
<dbReference type="SUPFAM" id="SSF52218">
    <property type="entry name" value="Flavoproteins"/>
    <property type="match status" value="1"/>
</dbReference>
<dbReference type="InterPro" id="IPR005025">
    <property type="entry name" value="FMN_Rdtase-like_dom"/>
</dbReference>
<feature type="domain" description="NADPH-dependent FMN reductase-like" evidence="2">
    <location>
        <begin position="3"/>
        <end position="138"/>
    </location>
</feature>
<reference evidence="3" key="1">
    <citation type="submission" date="2021-04" db="EMBL/GenBank/DDBJ databases">
        <title>Genome seq and assembly of Bacillus sp.</title>
        <authorList>
            <person name="Chhetri G."/>
        </authorList>
    </citation>
    <scope>NUCLEOTIDE SEQUENCE</scope>
    <source>
        <strain evidence="3">RG28</strain>
    </source>
</reference>
<dbReference type="EMBL" id="JAGIYQ010000002">
    <property type="protein sequence ID" value="MBP0724465.1"/>
    <property type="molecule type" value="Genomic_DNA"/>
</dbReference>
<name>A0A940NHM6_9BACI</name>
<keyword evidence="4" id="KW-1185">Reference proteome</keyword>
<dbReference type="PANTHER" id="PTHR30543">
    <property type="entry name" value="CHROMATE REDUCTASE"/>
    <property type="match status" value="1"/>
</dbReference>
<dbReference type="Proteomes" id="UP000682134">
    <property type="component" value="Unassembled WGS sequence"/>
</dbReference>
<dbReference type="Gene3D" id="3.40.50.360">
    <property type="match status" value="1"/>
</dbReference>
<comment type="similarity">
    <text evidence="1">Belongs to the azoreductase type 2 family.</text>
</comment>
<dbReference type="AlphaFoldDB" id="A0A940NHM6"/>
<evidence type="ECO:0000313" key="4">
    <source>
        <dbReference type="Proteomes" id="UP000682134"/>
    </source>
</evidence>
<proteinExistence type="inferred from homology"/>
<evidence type="ECO:0000259" key="2">
    <source>
        <dbReference type="Pfam" id="PF03358"/>
    </source>
</evidence>
<protein>
    <submittedName>
        <fullName evidence="3">NAD(P)H-dependent oxidoreductase</fullName>
    </submittedName>
</protein>
<dbReference type="GO" id="GO:0005829">
    <property type="term" value="C:cytosol"/>
    <property type="evidence" value="ECO:0007669"/>
    <property type="project" value="TreeGrafter"/>
</dbReference>
<organism evidence="3 4">
    <name type="scientific">Gottfriedia endophytica</name>
    <dbReference type="NCBI Taxonomy" id="2820819"/>
    <lineage>
        <taxon>Bacteria</taxon>
        <taxon>Bacillati</taxon>
        <taxon>Bacillota</taxon>
        <taxon>Bacilli</taxon>
        <taxon>Bacillales</taxon>
        <taxon>Bacillaceae</taxon>
        <taxon>Gottfriedia</taxon>
    </lineage>
</organism>
<dbReference type="GO" id="GO:0010181">
    <property type="term" value="F:FMN binding"/>
    <property type="evidence" value="ECO:0007669"/>
    <property type="project" value="TreeGrafter"/>
</dbReference>
<gene>
    <name evidence="3" type="ORF">J5Y03_04590</name>
</gene>